<dbReference type="InterPro" id="IPR006143">
    <property type="entry name" value="RND_pump_MFP"/>
</dbReference>
<evidence type="ECO:0000259" key="6">
    <source>
        <dbReference type="Pfam" id="PF25917"/>
    </source>
</evidence>
<evidence type="ECO:0000313" key="10">
    <source>
        <dbReference type="Proteomes" id="UP000197783"/>
    </source>
</evidence>
<dbReference type="PANTHER" id="PTHR30158:SF3">
    <property type="entry name" value="MULTIDRUG EFFLUX PUMP SUBUNIT ACRA-RELATED"/>
    <property type="match status" value="1"/>
</dbReference>
<dbReference type="GO" id="GO:0046677">
    <property type="term" value="P:response to antibiotic"/>
    <property type="evidence" value="ECO:0007669"/>
    <property type="project" value="TreeGrafter"/>
</dbReference>
<dbReference type="PANTHER" id="PTHR30158">
    <property type="entry name" value="ACRA/E-RELATED COMPONENT OF DRUG EFFLUX TRANSPORTER"/>
    <property type="match status" value="1"/>
</dbReference>
<keyword evidence="10" id="KW-1185">Reference proteome</keyword>
<dbReference type="Gene3D" id="2.40.30.170">
    <property type="match status" value="1"/>
</dbReference>
<dbReference type="GO" id="GO:0030313">
    <property type="term" value="C:cell envelope"/>
    <property type="evidence" value="ECO:0007669"/>
    <property type="project" value="UniProtKB-SubCell"/>
</dbReference>
<evidence type="ECO:0000313" key="9">
    <source>
        <dbReference type="EMBL" id="OWK28238.1"/>
    </source>
</evidence>
<feature type="chain" id="PRO_5012806126" evidence="4">
    <location>
        <begin position="21"/>
        <end position="400"/>
    </location>
</feature>
<feature type="domain" description="Multidrug resistance protein MdtA-like beta-barrel" evidence="7">
    <location>
        <begin position="209"/>
        <end position="298"/>
    </location>
</feature>
<dbReference type="Pfam" id="PF25876">
    <property type="entry name" value="HH_MFP_RND"/>
    <property type="match status" value="1"/>
</dbReference>
<feature type="signal peptide" evidence="4">
    <location>
        <begin position="1"/>
        <end position="20"/>
    </location>
</feature>
<comment type="similarity">
    <text evidence="2">Belongs to the membrane fusion protein (MFP) (TC 8.A.1) family.</text>
</comment>
<evidence type="ECO:0000256" key="2">
    <source>
        <dbReference type="ARBA" id="ARBA00009477"/>
    </source>
</evidence>
<dbReference type="InterPro" id="IPR058624">
    <property type="entry name" value="MdtA-like_HH"/>
</dbReference>
<feature type="region of interest" description="Disordered" evidence="3">
    <location>
        <begin position="366"/>
        <end position="400"/>
    </location>
</feature>
<evidence type="ECO:0000259" key="5">
    <source>
        <dbReference type="Pfam" id="PF25876"/>
    </source>
</evidence>
<dbReference type="Gene3D" id="2.40.50.100">
    <property type="match status" value="1"/>
</dbReference>
<dbReference type="Gene3D" id="1.10.287.470">
    <property type="entry name" value="Helix hairpin bin"/>
    <property type="match status" value="1"/>
</dbReference>
<dbReference type="InterPro" id="IPR058627">
    <property type="entry name" value="MdtA-like_C"/>
</dbReference>
<dbReference type="Proteomes" id="UP000197783">
    <property type="component" value="Unassembled WGS sequence"/>
</dbReference>
<evidence type="ECO:0000256" key="4">
    <source>
        <dbReference type="SAM" id="SignalP"/>
    </source>
</evidence>
<dbReference type="GO" id="GO:0005886">
    <property type="term" value="C:plasma membrane"/>
    <property type="evidence" value="ECO:0007669"/>
    <property type="project" value="TreeGrafter"/>
</dbReference>
<protein>
    <submittedName>
        <fullName evidence="9">Toluene efflux pump periplasmic linker protein TtgA</fullName>
    </submittedName>
</protein>
<proteinExistence type="inferred from homology"/>
<dbReference type="PROSITE" id="PS51257">
    <property type="entry name" value="PROKAR_LIPOPROTEIN"/>
    <property type="match status" value="1"/>
</dbReference>
<evidence type="ECO:0000256" key="3">
    <source>
        <dbReference type="SAM" id="MobiDB-lite"/>
    </source>
</evidence>
<feature type="domain" description="Multidrug resistance protein MdtA-like C-terminal permuted SH3" evidence="8">
    <location>
        <begin position="302"/>
        <end position="362"/>
    </location>
</feature>
<evidence type="ECO:0000259" key="7">
    <source>
        <dbReference type="Pfam" id="PF25944"/>
    </source>
</evidence>
<dbReference type="Pfam" id="PF25944">
    <property type="entry name" value="Beta-barrel_RND"/>
    <property type="match status" value="1"/>
</dbReference>
<dbReference type="InterPro" id="IPR058625">
    <property type="entry name" value="MdtA-like_BSH"/>
</dbReference>
<evidence type="ECO:0000256" key="1">
    <source>
        <dbReference type="ARBA" id="ARBA00004196"/>
    </source>
</evidence>
<dbReference type="Gene3D" id="2.40.420.20">
    <property type="match status" value="1"/>
</dbReference>
<dbReference type="GO" id="GO:0022857">
    <property type="term" value="F:transmembrane transporter activity"/>
    <property type="evidence" value="ECO:0007669"/>
    <property type="project" value="InterPro"/>
</dbReference>
<gene>
    <name evidence="9" type="primary">ttgA_2</name>
    <name evidence="9" type="ORF">SPMU_30940</name>
</gene>
<dbReference type="SUPFAM" id="SSF111369">
    <property type="entry name" value="HlyD-like secretion proteins"/>
    <property type="match status" value="1"/>
</dbReference>
<dbReference type="EMBL" id="NBBJ01000006">
    <property type="protein sequence ID" value="OWK28238.1"/>
    <property type="molecule type" value="Genomic_DNA"/>
</dbReference>
<reference evidence="9 10" key="1">
    <citation type="submission" date="2017-03" db="EMBL/GenBank/DDBJ databases">
        <title>Genome sequence of Sphingomonas mucosissima DSM 17494.</title>
        <authorList>
            <person name="Poehlein A."/>
            <person name="Wuebbeler J.H."/>
            <person name="Steinbuechel A."/>
            <person name="Daniel R."/>
        </authorList>
    </citation>
    <scope>NUCLEOTIDE SEQUENCE [LARGE SCALE GENOMIC DNA]</scope>
    <source>
        <strain evidence="9 10">DSM 17494</strain>
    </source>
</reference>
<accession>A0A245ZES9</accession>
<keyword evidence="4" id="KW-0732">Signal</keyword>
<organism evidence="9 10">
    <name type="scientific">Sphingomonas mucosissima</name>
    <dbReference type="NCBI Taxonomy" id="370959"/>
    <lineage>
        <taxon>Bacteria</taxon>
        <taxon>Pseudomonadati</taxon>
        <taxon>Pseudomonadota</taxon>
        <taxon>Alphaproteobacteria</taxon>
        <taxon>Sphingomonadales</taxon>
        <taxon>Sphingomonadaceae</taxon>
        <taxon>Sphingomonas</taxon>
    </lineage>
</organism>
<sequence length="400" mass="42492">MSFKRVALSALLLASVSACGGHSDQTQQGQQQAGPPPVGFISVQPQAVTLTTTLPGRTTPYETSEVRPQVNGLILERLFREGDQVRRGQALYRIDQQPYRAAVASARASLARARAAIASSAALQRRYGELVKINAISRQEYENSITSAQQAQADVAAQQAALQTAQIDLERTTVRAPISGRIGRAAATTGALVTSGQATPLTTIQRLDPIYVDVPQSSADLLRLRQQIASGDLSRGGGAARVRLRLEDGSIYPVEGTLQFADVTVDPATGTQTIRAIFDNPRGLLLPGMYVRAELVEGTEPDALLVPQRAIQRDEKGQPTVLVVGQGNKVEQRALTAPRTIGDNWLVTAGLKPGDRVIIEGGSMLRPGMPVTPQPWKPNAKPAQPGGQGQSPQGASAQAK</sequence>
<dbReference type="AlphaFoldDB" id="A0A245ZES9"/>
<comment type="caution">
    <text evidence="9">The sequence shown here is derived from an EMBL/GenBank/DDBJ whole genome shotgun (WGS) entry which is preliminary data.</text>
</comment>
<feature type="domain" description="Multidrug resistance protein MdtA-like alpha-helical hairpin" evidence="5">
    <location>
        <begin position="103"/>
        <end position="171"/>
    </location>
</feature>
<dbReference type="FunFam" id="2.40.420.20:FF:000001">
    <property type="entry name" value="Efflux RND transporter periplasmic adaptor subunit"/>
    <property type="match status" value="1"/>
</dbReference>
<name>A0A245ZES9_9SPHN</name>
<dbReference type="OrthoDB" id="9816569at2"/>
<dbReference type="Pfam" id="PF25967">
    <property type="entry name" value="RND-MFP_C"/>
    <property type="match status" value="1"/>
</dbReference>
<dbReference type="Pfam" id="PF25917">
    <property type="entry name" value="BSH_RND"/>
    <property type="match status" value="1"/>
</dbReference>
<comment type="subcellular location">
    <subcellularLocation>
        <location evidence="1">Cell envelope</location>
    </subcellularLocation>
</comment>
<feature type="compositionally biased region" description="Low complexity" evidence="3">
    <location>
        <begin position="380"/>
        <end position="400"/>
    </location>
</feature>
<evidence type="ECO:0000259" key="8">
    <source>
        <dbReference type="Pfam" id="PF25967"/>
    </source>
</evidence>
<dbReference type="NCBIfam" id="TIGR01730">
    <property type="entry name" value="RND_mfp"/>
    <property type="match status" value="1"/>
</dbReference>
<feature type="domain" description="Multidrug resistance protein MdtA-like barrel-sandwich hybrid" evidence="6">
    <location>
        <begin position="63"/>
        <end position="205"/>
    </location>
</feature>
<dbReference type="InterPro" id="IPR058626">
    <property type="entry name" value="MdtA-like_b-barrel"/>
</dbReference>
<dbReference type="RefSeq" id="WP_088334955.1">
    <property type="nucleotide sequence ID" value="NZ_NBBJ01000006.1"/>
</dbReference>